<reference evidence="2" key="1">
    <citation type="journal article" date="2023" name="G3 (Bethesda)">
        <title>Whole genome assembly and annotation of the endangered Caribbean coral Acropora cervicornis.</title>
        <authorList>
            <person name="Selwyn J.D."/>
            <person name="Vollmer S.V."/>
        </authorList>
    </citation>
    <scope>NUCLEOTIDE SEQUENCE</scope>
    <source>
        <strain evidence="2">K2</strain>
    </source>
</reference>
<dbReference type="Proteomes" id="UP001249851">
    <property type="component" value="Unassembled WGS sequence"/>
</dbReference>
<accession>A0AAD9Q8N2</accession>
<dbReference type="AlphaFoldDB" id="A0AAD9Q8N2"/>
<keyword evidence="3" id="KW-1185">Reference proteome</keyword>
<proteinExistence type="predicted"/>
<evidence type="ECO:0000313" key="2">
    <source>
        <dbReference type="EMBL" id="KAK2556725.1"/>
    </source>
</evidence>
<dbReference type="EMBL" id="JARQWQ010000054">
    <property type="protein sequence ID" value="KAK2556725.1"/>
    <property type="molecule type" value="Genomic_DNA"/>
</dbReference>
<sequence length="134" mass="14659">METNNKTDDSEVNIDKSNHENIDDDHESFHLKKGDEHKKIFCTDLGGVPSIKNIFSTKILAKSIKDIMTIVACKPTPSIGTPSEVSGRNDGIRSKNTIMASKIVVTNPILSPLSTGMRKLVRASIISKLLGNVR</sequence>
<protein>
    <submittedName>
        <fullName evidence="2">Uncharacterized protein</fullName>
    </submittedName>
</protein>
<reference evidence="2" key="2">
    <citation type="journal article" date="2023" name="Science">
        <title>Genomic signatures of disease resistance in endangered staghorn corals.</title>
        <authorList>
            <person name="Vollmer S.V."/>
            <person name="Selwyn J.D."/>
            <person name="Despard B.A."/>
            <person name="Roesel C.L."/>
        </authorList>
    </citation>
    <scope>NUCLEOTIDE SEQUENCE</scope>
    <source>
        <strain evidence="2">K2</strain>
    </source>
</reference>
<organism evidence="2 3">
    <name type="scientific">Acropora cervicornis</name>
    <name type="common">Staghorn coral</name>
    <dbReference type="NCBI Taxonomy" id="6130"/>
    <lineage>
        <taxon>Eukaryota</taxon>
        <taxon>Metazoa</taxon>
        <taxon>Cnidaria</taxon>
        <taxon>Anthozoa</taxon>
        <taxon>Hexacorallia</taxon>
        <taxon>Scleractinia</taxon>
        <taxon>Astrocoeniina</taxon>
        <taxon>Acroporidae</taxon>
        <taxon>Acropora</taxon>
    </lineage>
</organism>
<gene>
    <name evidence="2" type="ORF">P5673_021281</name>
</gene>
<name>A0AAD9Q8N2_ACRCE</name>
<evidence type="ECO:0000256" key="1">
    <source>
        <dbReference type="SAM" id="MobiDB-lite"/>
    </source>
</evidence>
<feature type="region of interest" description="Disordered" evidence="1">
    <location>
        <begin position="1"/>
        <end position="24"/>
    </location>
</feature>
<evidence type="ECO:0000313" key="3">
    <source>
        <dbReference type="Proteomes" id="UP001249851"/>
    </source>
</evidence>
<comment type="caution">
    <text evidence="2">The sequence shown here is derived from an EMBL/GenBank/DDBJ whole genome shotgun (WGS) entry which is preliminary data.</text>
</comment>